<name>E9HK50_DAPPU</name>
<keyword evidence="2" id="KW-1185">Reference proteome</keyword>
<dbReference type="Proteomes" id="UP000000305">
    <property type="component" value="Unassembled WGS sequence"/>
</dbReference>
<organism evidence="1 2">
    <name type="scientific">Daphnia pulex</name>
    <name type="common">Water flea</name>
    <dbReference type="NCBI Taxonomy" id="6669"/>
    <lineage>
        <taxon>Eukaryota</taxon>
        <taxon>Metazoa</taxon>
        <taxon>Ecdysozoa</taxon>
        <taxon>Arthropoda</taxon>
        <taxon>Crustacea</taxon>
        <taxon>Branchiopoda</taxon>
        <taxon>Diplostraca</taxon>
        <taxon>Cladocera</taxon>
        <taxon>Anomopoda</taxon>
        <taxon>Daphniidae</taxon>
        <taxon>Daphnia</taxon>
    </lineage>
</organism>
<reference evidence="1 2" key="1">
    <citation type="journal article" date="2011" name="Science">
        <title>The ecoresponsive genome of Daphnia pulex.</title>
        <authorList>
            <person name="Colbourne J.K."/>
            <person name="Pfrender M.E."/>
            <person name="Gilbert D."/>
            <person name="Thomas W.K."/>
            <person name="Tucker A."/>
            <person name="Oakley T.H."/>
            <person name="Tokishita S."/>
            <person name="Aerts A."/>
            <person name="Arnold G.J."/>
            <person name="Basu M.K."/>
            <person name="Bauer D.J."/>
            <person name="Caceres C.E."/>
            <person name="Carmel L."/>
            <person name="Casola C."/>
            <person name="Choi J.H."/>
            <person name="Detter J.C."/>
            <person name="Dong Q."/>
            <person name="Dusheyko S."/>
            <person name="Eads B.D."/>
            <person name="Frohlich T."/>
            <person name="Geiler-Samerotte K.A."/>
            <person name="Gerlach D."/>
            <person name="Hatcher P."/>
            <person name="Jogdeo S."/>
            <person name="Krijgsveld J."/>
            <person name="Kriventseva E.V."/>
            <person name="Kultz D."/>
            <person name="Laforsch C."/>
            <person name="Lindquist E."/>
            <person name="Lopez J."/>
            <person name="Manak J.R."/>
            <person name="Muller J."/>
            <person name="Pangilinan J."/>
            <person name="Patwardhan R.P."/>
            <person name="Pitluck S."/>
            <person name="Pritham E.J."/>
            <person name="Rechtsteiner A."/>
            <person name="Rho M."/>
            <person name="Rogozin I.B."/>
            <person name="Sakarya O."/>
            <person name="Salamov A."/>
            <person name="Schaack S."/>
            <person name="Shapiro H."/>
            <person name="Shiga Y."/>
            <person name="Skalitzky C."/>
            <person name="Smith Z."/>
            <person name="Souvorov A."/>
            <person name="Sung W."/>
            <person name="Tang Z."/>
            <person name="Tsuchiya D."/>
            <person name="Tu H."/>
            <person name="Vos H."/>
            <person name="Wang M."/>
            <person name="Wolf Y.I."/>
            <person name="Yamagata H."/>
            <person name="Yamada T."/>
            <person name="Ye Y."/>
            <person name="Shaw J.R."/>
            <person name="Andrews J."/>
            <person name="Crease T.J."/>
            <person name="Tang H."/>
            <person name="Lucas S.M."/>
            <person name="Robertson H.M."/>
            <person name="Bork P."/>
            <person name="Koonin E.V."/>
            <person name="Zdobnov E.M."/>
            <person name="Grigoriev I.V."/>
            <person name="Lynch M."/>
            <person name="Boore J.L."/>
        </authorList>
    </citation>
    <scope>NUCLEOTIDE SEQUENCE [LARGE SCALE GENOMIC DNA]</scope>
</reference>
<dbReference type="PhylomeDB" id="E9HK50"/>
<dbReference type="HOGENOM" id="CLU_647707_0_0_1"/>
<gene>
    <name evidence="1" type="ORF">DAPPUDRAFT_330625</name>
</gene>
<dbReference type="EMBL" id="GL732667">
    <property type="protein sequence ID" value="EFX67893.1"/>
    <property type="molecule type" value="Genomic_DNA"/>
</dbReference>
<dbReference type="InParanoid" id="E9HK50"/>
<protein>
    <submittedName>
        <fullName evidence="1">Uncharacterized protein</fullName>
    </submittedName>
</protein>
<proteinExistence type="predicted"/>
<accession>E9HK50</accession>
<dbReference type="OrthoDB" id="204305at2759"/>
<dbReference type="AlphaFoldDB" id="E9HK50"/>
<dbReference type="KEGG" id="dpx:DAPPUDRAFT_330625"/>
<sequence length="424" mass="49252">MVHSITKSGFYHFHEDRNVTSWLLHDLRVSFYWRNLIKDDLIADFKRWASTNDDSHVPDFILLGVTAHHVSRTNVNSSLEMYETLMERDLMPLINQSLTVHPHLEIVWLRQSPTGADRFSREIDAETIIMYNKVIHRIFRDTRIVIWDSVNAVVEEYLRGCALARYDRRDPPSSAADRRGPHQKVISYSLYGDFSKADAFDKYLSPLKRTINLIPSIYPGWIVRIYHNLTSIGDLKLFSEAHVDLCNATEIIRMRNLSDLFAMTWRWLPLLDEMVDTLMSRDSDSAITSREQEAVGEWLASNKSFHIMRDHPAHCFFGFIMGCCWGVKVSQDRSRIVLAAEKMFTANHSHTYDYDQILLDELIWPIAENNSIAHDSYCCEVFRNTQPFPKQRKGRTFVGSRSLGPKFVTEQLSDLDPLFILICI</sequence>
<evidence type="ECO:0000313" key="2">
    <source>
        <dbReference type="Proteomes" id="UP000000305"/>
    </source>
</evidence>
<dbReference type="eggNOG" id="ENOG502RXVF">
    <property type="taxonomic scope" value="Eukaryota"/>
</dbReference>
<evidence type="ECO:0000313" key="1">
    <source>
        <dbReference type="EMBL" id="EFX67893.1"/>
    </source>
</evidence>